<reference evidence="2 3" key="1">
    <citation type="submission" date="2018-01" db="EMBL/GenBank/DDBJ databases">
        <title>Arthrobacter sp. nov., from glaciers in China.</title>
        <authorList>
            <person name="Liu Q."/>
            <person name="Xin Y.-H."/>
        </authorList>
    </citation>
    <scope>NUCLEOTIDE SEQUENCE [LARGE SCALE GENOMIC DNA]</scope>
    <source>
        <strain evidence="2 3">HLT2-12-2</strain>
    </source>
</reference>
<dbReference type="AlphaFoldDB" id="A0A2S3ZR23"/>
<feature type="domain" description="N-acetyltransferase" evidence="1">
    <location>
        <begin position="67"/>
        <end position="218"/>
    </location>
</feature>
<sequence>MNSASFNGSFAIHTVAPSVSQQVRHTGGSLRLIAKGRRADSGPCSDLDKLVITPPPRKVPMPHPPAITLRPFHEADTAFFTGKASDERVTRFIGDGQPWDEQTIQERIRAALQEDPLDSVGASRWFLAVEANEPVGIVVSSRKDAGVEVGYWVSPDHWGRGIAGAMPDAALASIPDIYLTRELFARVDPANAVSTKLLTRRGFQLDTHHEGLDHYILV</sequence>
<protein>
    <recommendedName>
        <fullName evidence="1">N-acetyltransferase domain-containing protein</fullName>
    </recommendedName>
</protein>
<name>A0A2S3ZR23_ARTGL</name>
<dbReference type="Pfam" id="PF13302">
    <property type="entry name" value="Acetyltransf_3"/>
    <property type="match status" value="1"/>
</dbReference>
<evidence type="ECO:0000313" key="2">
    <source>
        <dbReference type="EMBL" id="POH71681.1"/>
    </source>
</evidence>
<comment type="caution">
    <text evidence="2">The sequence shown here is derived from an EMBL/GenBank/DDBJ whole genome shotgun (WGS) entry which is preliminary data.</text>
</comment>
<evidence type="ECO:0000259" key="1">
    <source>
        <dbReference type="PROSITE" id="PS51186"/>
    </source>
</evidence>
<dbReference type="Proteomes" id="UP000237061">
    <property type="component" value="Unassembled WGS sequence"/>
</dbReference>
<dbReference type="PANTHER" id="PTHR43792">
    <property type="entry name" value="GNAT FAMILY, PUTATIVE (AFU_ORTHOLOGUE AFUA_3G00765)-RELATED-RELATED"/>
    <property type="match status" value="1"/>
</dbReference>
<dbReference type="CDD" id="cd04301">
    <property type="entry name" value="NAT_SF"/>
    <property type="match status" value="1"/>
</dbReference>
<dbReference type="GO" id="GO:0016747">
    <property type="term" value="F:acyltransferase activity, transferring groups other than amino-acyl groups"/>
    <property type="evidence" value="ECO:0007669"/>
    <property type="project" value="InterPro"/>
</dbReference>
<proteinExistence type="predicted"/>
<dbReference type="InterPro" id="IPR051531">
    <property type="entry name" value="N-acetyltransferase"/>
</dbReference>
<dbReference type="InterPro" id="IPR000182">
    <property type="entry name" value="GNAT_dom"/>
</dbReference>
<evidence type="ECO:0000313" key="3">
    <source>
        <dbReference type="Proteomes" id="UP000237061"/>
    </source>
</evidence>
<organism evidence="2 3">
    <name type="scientific">Arthrobacter glacialis</name>
    <dbReference type="NCBI Taxonomy" id="1664"/>
    <lineage>
        <taxon>Bacteria</taxon>
        <taxon>Bacillati</taxon>
        <taxon>Actinomycetota</taxon>
        <taxon>Actinomycetes</taxon>
        <taxon>Micrococcales</taxon>
        <taxon>Micrococcaceae</taxon>
        <taxon>Arthrobacter</taxon>
    </lineage>
</organism>
<accession>A0A2S3ZR23</accession>
<dbReference type="SUPFAM" id="SSF55729">
    <property type="entry name" value="Acyl-CoA N-acyltransferases (Nat)"/>
    <property type="match status" value="1"/>
</dbReference>
<keyword evidence="3" id="KW-1185">Reference proteome</keyword>
<dbReference type="InterPro" id="IPR016181">
    <property type="entry name" value="Acyl_CoA_acyltransferase"/>
</dbReference>
<gene>
    <name evidence="2" type="ORF">CVS27_19635</name>
</gene>
<dbReference type="Gene3D" id="3.40.630.30">
    <property type="match status" value="1"/>
</dbReference>
<dbReference type="EMBL" id="PPXC01000025">
    <property type="protein sequence ID" value="POH71681.1"/>
    <property type="molecule type" value="Genomic_DNA"/>
</dbReference>
<dbReference type="PROSITE" id="PS51186">
    <property type="entry name" value="GNAT"/>
    <property type="match status" value="1"/>
</dbReference>